<organism evidence="2 3">
    <name type="scientific">Salvia divinorum</name>
    <name type="common">Maria pastora</name>
    <name type="synonym">Diviner's sage</name>
    <dbReference type="NCBI Taxonomy" id="28513"/>
    <lineage>
        <taxon>Eukaryota</taxon>
        <taxon>Viridiplantae</taxon>
        <taxon>Streptophyta</taxon>
        <taxon>Embryophyta</taxon>
        <taxon>Tracheophyta</taxon>
        <taxon>Spermatophyta</taxon>
        <taxon>Magnoliopsida</taxon>
        <taxon>eudicotyledons</taxon>
        <taxon>Gunneridae</taxon>
        <taxon>Pentapetalae</taxon>
        <taxon>asterids</taxon>
        <taxon>lamiids</taxon>
        <taxon>Lamiales</taxon>
        <taxon>Lamiaceae</taxon>
        <taxon>Nepetoideae</taxon>
        <taxon>Mentheae</taxon>
        <taxon>Salviinae</taxon>
        <taxon>Salvia</taxon>
        <taxon>Salvia subgen. Calosphace</taxon>
    </lineage>
</organism>
<proteinExistence type="predicted"/>
<name>A0ABD1IHY4_SALDI</name>
<gene>
    <name evidence="2" type="ORF">AAHA92_03365</name>
</gene>
<reference evidence="2 3" key="1">
    <citation type="submission" date="2024-06" db="EMBL/GenBank/DDBJ databases">
        <title>A chromosome level genome sequence of Diviner's sage (Salvia divinorum).</title>
        <authorList>
            <person name="Ford S.A."/>
            <person name="Ro D.-K."/>
            <person name="Ness R.W."/>
            <person name="Phillips M.A."/>
        </authorList>
    </citation>
    <scope>NUCLEOTIDE SEQUENCE [LARGE SCALE GENOMIC DNA]</scope>
    <source>
        <strain evidence="2">SAF-2024a</strain>
        <tissue evidence="2">Leaf</tissue>
    </source>
</reference>
<dbReference type="AlphaFoldDB" id="A0ABD1IHY4"/>
<evidence type="ECO:0000313" key="2">
    <source>
        <dbReference type="EMBL" id="KAL1567947.1"/>
    </source>
</evidence>
<sequence length="197" mass="22214">MANKDHYDKSMTDVFDGRFIVACAFFITWAMIMWFLGSMAISMHSHIVVQQLHIRENSSNSSNPNIFIVMDLEFKYPSNTDNLSITLYCASCESFAAIGSCVAPGFNASPRLELREAAVVPRGPSWDDARWRLSQGLKVELRVEITTSYITSEKCRHCSRSFREREKCHGSGCREPTPVMVVSDFLLDGSVKVTRIS</sequence>
<evidence type="ECO:0000313" key="3">
    <source>
        <dbReference type="Proteomes" id="UP001567538"/>
    </source>
</evidence>
<evidence type="ECO:0000256" key="1">
    <source>
        <dbReference type="SAM" id="Phobius"/>
    </source>
</evidence>
<protein>
    <submittedName>
        <fullName evidence="2">Uncharacterized protein</fullName>
    </submittedName>
</protein>
<keyword evidence="1" id="KW-0472">Membrane</keyword>
<keyword evidence="1" id="KW-1133">Transmembrane helix</keyword>
<feature type="transmembrane region" description="Helical" evidence="1">
    <location>
        <begin position="19"/>
        <end position="37"/>
    </location>
</feature>
<accession>A0ABD1IHY4</accession>
<keyword evidence="3" id="KW-1185">Reference proteome</keyword>
<dbReference type="EMBL" id="JBEAFC010000002">
    <property type="protein sequence ID" value="KAL1567947.1"/>
    <property type="molecule type" value="Genomic_DNA"/>
</dbReference>
<comment type="caution">
    <text evidence="2">The sequence shown here is derived from an EMBL/GenBank/DDBJ whole genome shotgun (WGS) entry which is preliminary data.</text>
</comment>
<keyword evidence="1" id="KW-0812">Transmembrane</keyword>
<dbReference type="Proteomes" id="UP001567538">
    <property type="component" value="Unassembled WGS sequence"/>
</dbReference>